<evidence type="ECO:0000259" key="1">
    <source>
        <dbReference type="Pfam" id="PF01370"/>
    </source>
</evidence>
<evidence type="ECO:0000313" key="3">
    <source>
        <dbReference type="Proteomes" id="UP000187059"/>
    </source>
</evidence>
<dbReference type="KEGG" id="paby:Ga0080574_TMP2166"/>
<dbReference type="GO" id="GO:0004029">
    <property type="term" value="F:aldehyde dehydrogenase (NAD+) activity"/>
    <property type="evidence" value="ECO:0007669"/>
    <property type="project" value="TreeGrafter"/>
</dbReference>
<dbReference type="PANTHER" id="PTHR48079:SF6">
    <property type="entry name" value="NAD(P)-BINDING DOMAIN-CONTAINING PROTEIN-RELATED"/>
    <property type="match status" value="1"/>
</dbReference>
<dbReference type="InterPro" id="IPR051783">
    <property type="entry name" value="NAD(P)-dependent_oxidoreduct"/>
</dbReference>
<dbReference type="GO" id="GO:0005737">
    <property type="term" value="C:cytoplasm"/>
    <property type="evidence" value="ECO:0007669"/>
    <property type="project" value="TreeGrafter"/>
</dbReference>
<organism evidence="2 3">
    <name type="scientific">Salipiger abyssi</name>
    <dbReference type="NCBI Taxonomy" id="1250539"/>
    <lineage>
        <taxon>Bacteria</taxon>
        <taxon>Pseudomonadati</taxon>
        <taxon>Pseudomonadota</taxon>
        <taxon>Alphaproteobacteria</taxon>
        <taxon>Rhodobacterales</taxon>
        <taxon>Roseobacteraceae</taxon>
        <taxon>Salipiger</taxon>
    </lineage>
</organism>
<protein>
    <submittedName>
        <fullName evidence="2">Nucleoside-diphosphate-sugar epimerase</fullName>
    </submittedName>
</protein>
<feature type="domain" description="NAD-dependent epimerase/dehydratase" evidence="1">
    <location>
        <begin position="7"/>
        <end position="215"/>
    </location>
</feature>
<dbReference type="AlphaFoldDB" id="A0A1P8USX1"/>
<dbReference type="EMBL" id="CP015093">
    <property type="protein sequence ID" value="APZ52500.1"/>
    <property type="molecule type" value="Genomic_DNA"/>
</dbReference>
<dbReference type="PANTHER" id="PTHR48079">
    <property type="entry name" value="PROTEIN YEEZ"/>
    <property type="match status" value="1"/>
</dbReference>
<name>A0A1P8USX1_9RHOB</name>
<gene>
    <name evidence="2" type="ORF">Ga0080574_TMP2166</name>
</gene>
<sequence>MGEVKRILITGAGGFIGRACVAVARARGIEVVAVVRRTVPAEWSRDAGIALVTADLSDPASVAVLAQALQGCGAAIHAAAHLGGDAEKIAADTLSGTRHLLAALPEGLRLVLVSSIVVYDTMSVAPGAVLDERSALAAPGHAPDAYAEAKLAQEALARAAGHPLWLIRPGAVWGPGRTWHALNGVDAGPLHITLTSDGVLPIVHVTQLAKALIAAALTDPGGIRALNAVDDDLPTRSRYVAAHRRATGRPKLSMALPWTVWLGLAKLLRPLAPRLPGLLREPVLRARIMPLRWPNTALRAALGGNDAAGYEQMLERSTRGAE</sequence>
<accession>A0A1P8USX1</accession>
<reference evidence="2 3" key="1">
    <citation type="submission" date="2016-04" db="EMBL/GenBank/DDBJ databases">
        <title>Deep-sea bacteria in the southern Pacific.</title>
        <authorList>
            <person name="Tang K."/>
        </authorList>
    </citation>
    <scope>NUCLEOTIDE SEQUENCE [LARGE SCALE GENOMIC DNA]</scope>
    <source>
        <strain evidence="2 3">JLT2014</strain>
    </source>
</reference>
<evidence type="ECO:0000313" key="2">
    <source>
        <dbReference type="EMBL" id="APZ52500.1"/>
    </source>
</evidence>
<dbReference type="InterPro" id="IPR036291">
    <property type="entry name" value="NAD(P)-bd_dom_sf"/>
</dbReference>
<proteinExistence type="predicted"/>
<dbReference type="OrthoDB" id="7836994at2"/>
<dbReference type="InterPro" id="IPR001509">
    <property type="entry name" value="Epimerase_deHydtase"/>
</dbReference>
<dbReference type="Gene3D" id="3.40.50.720">
    <property type="entry name" value="NAD(P)-binding Rossmann-like Domain"/>
    <property type="match status" value="1"/>
</dbReference>
<keyword evidence="3" id="KW-1185">Reference proteome</keyword>
<dbReference type="RefSeq" id="WP_076698736.1">
    <property type="nucleotide sequence ID" value="NZ_CP015093.1"/>
</dbReference>
<dbReference type="Proteomes" id="UP000187059">
    <property type="component" value="Chromosome"/>
</dbReference>
<dbReference type="STRING" id="1250539.Ga0080574_TMP2166"/>
<dbReference type="Pfam" id="PF01370">
    <property type="entry name" value="Epimerase"/>
    <property type="match status" value="1"/>
</dbReference>
<dbReference type="SUPFAM" id="SSF51735">
    <property type="entry name" value="NAD(P)-binding Rossmann-fold domains"/>
    <property type="match status" value="1"/>
</dbReference>